<reference evidence="2" key="1">
    <citation type="submission" date="2022-11" db="EMBL/GenBank/DDBJ databases">
        <authorList>
            <person name="Petersen C."/>
        </authorList>
    </citation>
    <scope>NUCLEOTIDE SEQUENCE</scope>
    <source>
        <strain evidence="2">IBT 26290</strain>
    </source>
</reference>
<evidence type="ECO:0000313" key="2">
    <source>
        <dbReference type="EMBL" id="KAJ5160977.1"/>
    </source>
</evidence>
<dbReference type="Proteomes" id="UP001149163">
    <property type="component" value="Unassembled WGS sequence"/>
</dbReference>
<dbReference type="Pfam" id="PF12520">
    <property type="entry name" value="DUF3723"/>
    <property type="match status" value="1"/>
</dbReference>
<sequence>MRINQFEVERQERELFNHKQLLFKGSARVDMSRLYFTRTTKRQMDDGQNVKRLRDIMGLQGCQRLMNDCHVPVLIPAVDWQHRVRLRDTNEAIPDLDVDINHYVHAQSHESLITAARERLGPNSQWWIADIYVVKEEDETKPVQKSLVRSLQEHFTNENSPSDGLVYQRIRYYEGKLDASPNPLAANHWWSMLEVFSRRGRSKKGKYLKSFFKHPTLPQKLDTLLVIPGIWEGLHIGLLHKVTAMKCDEPISCYWEHILDTFQKIVGGDNRLLSLIDAATVRILESRAPGVSEKDLKILEKEMFSEERRLFCSVEDDGQRALIWEQLQKIEYPIPTLETFFRDRTYLEVGKDAMSRLFMTDRDRKLTVDEAVCDQFDSHLRMTMPSMQGMLKRDLYEFWRFSFQYGFEIAKHLELTQHRRLIPKTDEDKEHLDTLPQDTLSTLTIWQNFVWVAKTRNFKISAEHDVPSHPPEIPNPISCDYPNDDDKEIPKIQRIGKPYENSVFVDRFALQAESLQSSLLTRRITAGFLRKSVFRAFFRYLEGETAISESGSEVNLSGEPMESTNTPWNPGVFTSQGDNWMEGNETTDVPVLQTFEPSISVQHLPTRNIDERFMVEIIFGDERRTLKLPEDQQIITQFFDDLTQHHFHVTIPGENGKSLDNDACHSYFVRNPCSRLQAEFLSGSSFIVYGSTQRIGKRRRLDIYESPHYYDAKSWLEAQLIKFTAATSPHEIGPAFTNMTGTENVISL</sequence>
<gene>
    <name evidence="2" type="ORF">N7482_007981</name>
</gene>
<dbReference type="OrthoDB" id="4227485at2759"/>
<keyword evidence="3" id="KW-1185">Reference proteome</keyword>
<reference evidence="2" key="2">
    <citation type="journal article" date="2023" name="IMA Fungus">
        <title>Comparative genomic study of the Penicillium genus elucidates a diverse pangenome and 15 lateral gene transfer events.</title>
        <authorList>
            <person name="Petersen C."/>
            <person name="Sorensen T."/>
            <person name="Nielsen M.R."/>
            <person name="Sondergaard T.E."/>
            <person name="Sorensen J.L."/>
            <person name="Fitzpatrick D.A."/>
            <person name="Frisvad J.C."/>
            <person name="Nielsen K.L."/>
        </authorList>
    </citation>
    <scope>NUCLEOTIDE SEQUENCE</scope>
    <source>
        <strain evidence="2">IBT 26290</strain>
    </source>
</reference>
<dbReference type="AlphaFoldDB" id="A0A9W9I0P8"/>
<dbReference type="RefSeq" id="XP_056542534.1">
    <property type="nucleotide sequence ID" value="XM_056690105.1"/>
</dbReference>
<feature type="region of interest" description="Disordered" evidence="1">
    <location>
        <begin position="463"/>
        <end position="482"/>
    </location>
</feature>
<dbReference type="EMBL" id="JAPQKN010000004">
    <property type="protein sequence ID" value="KAJ5160977.1"/>
    <property type="molecule type" value="Genomic_DNA"/>
</dbReference>
<dbReference type="InterPro" id="IPR022198">
    <property type="entry name" value="DUF3723"/>
</dbReference>
<comment type="caution">
    <text evidence="2">The sequence shown here is derived from an EMBL/GenBank/DDBJ whole genome shotgun (WGS) entry which is preliminary data.</text>
</comment>
<protein>
    <submittedName>
        <fullName evidence="2">Uncharacterized protein</fullName>
    </submittedName>
</protein>
<name>A0A9W9I0P8_9EURO</name>
<accession>A0A9W9I0P8</accession>
<dbReference type="GeneID" id="81429281"/>
<proteinExistence type="predicted"/>
<evidence type="ECO:0000256" key="1">
    <source>
        <dbReference type="SAM" id="MobiDB-lite"/>
    </source>
</evidence>
<organism evidence="2 3">
    <name type="scientific">Penicillium canariense</name>
    <dbReference type="NCBI Taxonomy" id="189055"/>
    <lineage>
        <taxon>Eukaryota</taxon>
        <taxon>Fungi</taxon>
        <taxon>Dikarya</taxon>
        <taxon>Ascomycota</taxon>
        <taxon>Pezizomycotina</taxon>
        <taxon>Eurotiomycetes</taxon>
        <taxon>Eurotiomycetidae</taxon>
        <taxon>Eurotiales</taxon>
        <taxon>Aspergillaceae</taxon>
        <taxon>Penicillium</taxon>
    </lineage>
</organism>
<evidence type="ECO:0000313" key="3">
    <source>
        <dbReference type="Proteomes" id="UP001149163"/>
    </source>
</evidence>